<evidence type="ECO:0000313" key="1">
    <source>
        <dbReference type="EMBL" id="AKK74455.1"/>
    </source>
</evidence>
<dbReference type="OrthoDB" id="9954965at2"/>
<dbReference type="AlphaFoldDB" id="A0A0G3M793"/>
<dbReference type="KEGG" id="cgn:OK18_19180"/>
<evidence type="ECO:0000313" key="2">
    <source>
        <dbReference type="Proteomes" id="UP000035213"/>
    </source>
</evidence>
<proteinExistence type="predicted"/>
<sequence length="67" mass="7860">MSKLKRKITLTIEFEIDNKLVRSNDKTELEYSLLDVLKEALNEDRLIIKETEINSTSELFFDVIIIS</sequence>
<name>A0A0G3M793_CHRGL</name>
<reference evidence="1 2" key="1">
    <citation type="submission" date="2014-11" db="EMBL/GenBank/DDBJ databases">
        <authorList>
            <person name="Park G.-S."/>
            <person name="Hong S.-J."/>
            <person name="Jung B.K."/>
            <person name="Khan A.R."/>
            <person name="Kwak Y."/>
            <person name="Shin J.-H."/>
        </authorList>
    </citation>
    <scope>NUCLEOTIDE SEQUENCE [LARGE SCALE GENOMIC DNA]</scope>
    <source>
        <strain evidence="1 2">DSM 27622</strain>
    </source>
</reference>
<dbReference type="Proteomes" id="UP000035213">
    <property type="component" value="Chromosome"/>
</dbReference>
<gene>
    <name evidence="1" type="ORF">OK18_19180</name>
</gene>
<organism evidence="1 2">
    <name type="scientific">Chryseobacterium gallinarum</name>
    <dbReference type="NCBI Taxonomy" id="1324352"/>
    <lineage>
        <taxon>Bacteria</taxon>
        <taxon>Pseudomonadati</taxon>
        <taxon>Bacteroidota</taxon>
        <taxon>Flavobacteriia</taxon>
        <taxon>Flavobacteriales</taxon>
        <taxon>Weeksellaceae</taxon>
        <taxon>Chryseobacterium group</taxon>
        <taxon>Chryseobacterium</taxon>
    </lineage>
</organism>
<dbReference type="STRING" id="1324352.OK18_19180"/>
<protein>
    <submittedName>
        <fullName evidence="1">Uncharacterized protein</fullName>
    </submittedName>
</protein>
<dbReference type="PATRIC" id="fig|1324352.5.peg.4028"/>
<dbReference type="RefSeq" id="WP_053329051.1">
    <property type="nucleotide sequence ID" value="NZ_CP009928.1"/>
</dbReference>
<accession>A0A0G3M793</accession>
<dbReference type="EMBL" id="CP009928">
    <property type="protein sequence ID" value="AKK74455.1"/>
    <property type="molecule type" value="Genomic_DNA"/>
</dbReference>